<dbReference type="HOGENOM" id="CLU_1214850_0_0_1"/>
<dbReference type="EMBL" id="HF679029">
    <property type="protein sequence ID" value="CCT70929.1"/>
    <property type="molecule type" value="Genomic_DNA"/>
</dbReference>
<name>S0E7P9_GIBF5</name>
<sequence length="228" mass="25773">MPSFSMGSQIHRRVISRHLAINKGPVLHHQSSRTKDNGQPRQTPQSRCLQKRAIKQQTYSDNLQAPTVLWPNPIMFLPCSAQTYHSDLSLPSLGIISSPHAALILEREKTCKLLELNPRPTQLTDVCHYPWGMSMFSVSLETQEKGSELSTIDVLQGKCLMLPVFWHPEILPPYPFSTPTDISFERNQAPLLTPTGTHDHFPRRYLRCAPAQLQSHRSVCESSLTVTL</sequence>
<protein>
    <submittedName>
        <fullName evidence="2">Uncharacterized protein</fullName>
    </submittedName>
</protein>
<evidence type="ECO:0000256" key="1">
    <source>
        <dbReference type="SAM" id="MobiDB-lite"/>
    </source>
</evidence>
<dbReference type="VEuPathDB" id="FungiDB:FFUJ_09044"/>
<dbReference type="AlphaFoldDB" id="S0E7P9"/>
<evidence type="ECO:0000313" key="2">
    <source>
        <dbReference type="EMBL" id="CCT70929.1"/>
    </source>
</evidence>
<reference evidence="3" key="1">
    <citation type="journal article" date="2013" name="PLoS Pathog.">
        <title>Deciphering the cryptic genome: genome-wide analyses of the rice pathogen Fusarium fujikuroi reveal complex regulation of secondary metabolism and novel metabolites.</title>
        <authorList>
            <person name="Wiemann P."/>
            <person name="Sieber C.M."/>
            <person name="von Bargen K.W."/>
            <person name="Studt L."/>
            <person name="Niehaus E.M."/>
            <person name="Espino J.J."/>
            <person name="Huss K."/>
            <person name="Michielse C.B."/>
            <person name="Albermann S."/>
            <person name="Wagner D."/>
            <person name="Bergner S.V."/>
            <person name="Connolly L.R."/>
            <person name="Fischer A."/>
            <person name="Reuter G."/>
            <person name="Kleigrewe K."/>
            <person name="Bald T."/>
            <person name="Wingfield B.D."/>
            <person name="Ophir R."/>
            <person name="Freeman S."/>
            <person name="Hippler M."/>
            <person name="Smith K.M."/>
            <person name="Brown D.W."/>
            <person name="Proctor R.H."/>
            <person name="Munsterkotter M."/>
            <person name="Freitag M."/>
            <person name="Humpf H.U."/>
            <person name="Guldener U."/>
            <person name="Tudzynski B."/>
        </authorList>
    </citation>
    <scope>NUCLEOTIDE SEQUENCE [LARGE SCALE GENOMIC DNA]</scope>
    <source>
        <strain evidence="3">CBS 195.34 / IMI 58289 / NRRL A-6831</strain>
    </source>
</reference>
<organism evidence="2 3">
    <name type="scientific">Gibberella fujikuroi (strain CBS 195.34 / IMI 58289 / NRRL A-6831)</name>
    <name type="common">Bakanae and foot rot disease fungus</name>
    <name type="synonym">Fusarium fujikuroi</name>
    <dbReference type="NCBI Taxonomy" id="1279085"/>
    <lineage>
        <taxon>Eukaryota</taxon>
        <taxon>Fungi</taxon>
        <taxon>Dikarya</taxon>
        <taxon>Ascomycota</taxon>
        <taxon>Pezizomycotina</taxon>
        <taxon>Sordariomycetes</taxon>
        <taxon>Hypocreomycetidae</taxon>
        <taxon>Hypocreales</taxon>
        <taxon>Nectriaceae</taxon>
        <taxon>Fusarium</taxon>
        <taxon>Fusarium fujikuroi species complex</taxon>
    </lineage>
</organism>
<evidence type="ECO:0000313" key="3">
    <source>
        <dbReference type="Proteomes" id="UP000016800"/>
    </source>
</evidence>
<dbReference type="Proteomes" id="UP000016800">
    <property type="component" value="Chromosome VII"/>
</dbReference>
<dbReference type="GeneID" id="35402518"/>
<gene>
    <name evidence="2" type="ORF">FFUJ_09044</name>
</gene>
<dbReference type="RefSeq" id="XP_023433008.1">
    <property type="nucleotide sequence ID" value="XM_023580188.1"/>
</dbReference>
<feature type="compositionally biased region" description="Polar residues" evidence="1">
    <location>
        <begin position="39"/>
        <end position="48"/>
    </location>
</feature>
<feature type="region of interest" description="Disordered" evidence="1">
    <location>
        <begin position="25"/>
        <end position="51"/>
    </location>
</feature>
<proteinExistence type="predicted"/>
<keyword evidence="3" id="KW-1185">Reference proteome</keyword>
<accession>S0E7P9</accession>